<feature type="chain" id="PRO_5035189169" description="FG-GAP repeat-containing protein" evidence="2">
    <location>
        <begin position="25"/>
        <end position="796"/>
    </location>
</feature>
<proteinExistence type="predicted"/>
<dbReference type="OMA" id="HVLICED"/>
<evidence type="ECO:0000256" key="2">
    <source>
        <dbReference type="SAM" id="SignalP"/>
    </source>
</evidence>
<evidence type="ECO:0000256" key="1">
    <source>
        <dbReference type="SAM" id="MobiDB-lite"/>
    </source>
</evidence>
<feature type="compositionally biased region" description="Gly residues" evidence="1">
    <location>
        <begin position="449"/>
        <end position="468"/>
    </location>
</feature>
<evidence type="ECO:0008006" key="5">
    <source>
        <dbReference type="Google" id="ProtNLM"/>
    </source>
</evidence>
<dbReference type="PANTHER" id="PTHR34284:SF1">
    <property type="entry name" value="FG-GAP REPEAT-CONTAINING PROTEIN"/>
    <property type="match status" value="1"/>
</dbReference>
<protein>
    <recommendedName>
        <fullName evidence="5">FG-GAP repeat-containing protein</fullName>
    </recommendedName>
</protein>
<dbReference type="AlphaFoldDB" id="A0A8J6C2A4"/>
<organism evidence="3 4">
    <name type="scientific">Diacronema lutheri</name>
    <name type="common">Unicellular marine alga</name>
    <name type="synonym">Monochrysis lutheri</name>
    <dbReference type="NCBI Taxonomy" id="2081491"/>
    <lineage>
        <taxon>Eukaryota</taxon>
        <taxon>Haptista</taxon>
        <taxon>Haptophyta</taxon>
        <taxon>Pavlovophyceae</taxon>
        <taxon>Pavlovales</taxon>
        <taxon>Pavlovaceae</taxon>
        <taxon>Diacronema</taxon>
    </lineage>
</organism>
<feature type="region of interest" description="Disordered" evidence="1">
    <location>
        <begin position="448"/>
        <end position="473"/>
    </location>
</feature>
<sequence length="796" mass="79740">MGATAMLPRDAAVVVACLVAAALSFRTATDVQLQPAWSAAEDTTAFANGLYADEAEALPPPIVADLDGDGRVDVVRATAAGSIQLLDTSALRAGALAETGEGGYRALPVRAEASLLSKVRVASGRRPVAMAAGHLEHERREGGARQQVIAVLTDGWVVLCFNASLHLLWESVVAHAELEPLLVFREAALSVQPWRVELGARGVVLVAARLAPRAAVAAEGVFGLRAREAAREAAEGAPGVPFAPDASAAGAEAGRLALRFFALDGGTGAAHWSHASSPPPAVVSPRAAARGRVELRLDARALAAEAGAGTRADPERDWRLFKGSVLRALAPELRWRSRADTRIDVAHFEKEKRRAARPSAADATRSAAERAAGAGAFRWQQAVARSVSAGVDGTDAGEIGLAPDATAAPSPSDVALGRAPNVVVCRGAGGVDVLHFFTGRPLTHVPLGAAGGGSGGGSSGAGSDGGAGAHHRAHADLNGDTVIDHVFALGTDPDERMAAAALGWAGVRADGGADGDGDAGGGDANGAHAAARLGVDGAGCVGVATTGVPTRQILWQAAVCGRAGGSGGSGGAMRDAARAGRGLSGAAGARGRSSGDVASRAMSSAAAAVVAPLTMPRALAGEQSGARDTLFLASTGRVSSVGPTGALNWFRHTGAWWAAGALAEHVGGADVEAAFPSLERLPAGPAEPSAPELIVATGARALIVLSPSGEPFASLELPSAPVGAPIAADFDGDGVLDLVVQTRTALLGVRVVRRAGSLALKLVFGTLVAAVAVLAARFHAGAAGAAGVRALKRSTD</sequence>
<gene>
    <name evidence="3" type="ORF">KFE25_001566</name>
</gene>
<dbReference type="PANTHER" id="PTHR34284">
    <property type="entry name" value="FG-GAP REPEAT-CONTAINING PROTEIN"/>
    <property type="match status" value="1"/>
</dbReference>
<name>A0A8J6C2A4_DIALT</name>
<reference evidence="3" key="1">
    <citation type="submission" date="2021-05" db="EMBL/GenBank/DDBJ databases">
        <title>The genome of the haptophyte Pavlova lutheri (Diacronema luteri, Pavlovales) - a model for lipid biosynthesis in eukaryotic algae.</title>
        <authorList>
            <person name="Hulatt C.J."/>
            <person name="Posewitz M.C."/>
        </authorList>
    </citation>
    <scope>NUCLEOTIDE SEQUENCE</scope>
    <source>
        <strain evidence="3">NIVA-4/92</strain>
    </source>
</reference>
<dbReference type="Proteomes" id="UP000751190">
    <property type="component" value="Unassembled WGS sequence"/>
</dbReference>
<evidence type="ECO:0000313" key="4">
    <source>
        <dbReference type="Proteomes" id="UP000751190"/>
    </source>
</evidence>
<dbReference type="EMBL" id="JAGTXO010000055">
    <property type="protein sequence ID" value="KAG8458274.1"/>
    <property type="molecule type" value="Genomic_DNA"/>
</dbReference>
<keyword evidence="4" id="KW-1185">Reference proteome</keyword>
<feature type="signal peptide" evidence="2">
    <location>
        <begin position="1"/>
        <end position="24"/>
    </location>
</feature>
<evidence type="ECO:0000313" key="3">
    <source>
        <dbReference type="EMBL" id="KAG8458274.1"/>
    </source>
</evidence>
<accession>A0A8J6C2A4</accession>
<keyword evidence="2" id="KW-0732">Signal</keyword>
<dbReference type="OrthoDB" id="270568at2759"/>
<comment type="caution">
    <text evidence="3">The sequence shown here is derived from an EMBL/GenBank/DDBJ whole genome shotgun (WGS) entry which is preliminary data.</text>
</comment>